<evidence type="ECO:0000313" key="1">
    <source>
        <dbReference type="EMBL" id="KAK9106880.1"/>
    </source>
</evidence>
<comment type="caution">
    <text evidence="1">The sequence shown here is derived from an EMBL/GenBank/DDBJ whole genome shotgun (WGS) entry which is preliminary data.</text>
</comment>
<sequence length="76" mass="8661">MANSSKLLIRKSVELFDFGLGFLLSFSHKPRRLAVLKSAAFPPPLFLFGRRCKTGRENEEEEQQVAVAVVQVSRRR</sequence>
<dbReference type="Proteomes" id="UP001420932">
    <property type="component" value="Unassembled WGS sequence"/>
</dbReference>
<dbReference type="EMBL" id="JBBNAF010000010">
    <property type="protein sequence ID" value="KAK9106880.1"/>
    <property type="molecule type" value="Genomic_DNA"/>
</dbReference>
<accession>A0AAP0FAB1</accession>
<name>A0AAP0FAB1_9MAGN</name>
<keyword evidence="2" id="KW-1185">Reference proteome</keyword>
<proteinExistence type="predicted"/>
<organism evidence="1 2">
    <name type="scientific">Stephania yunnanensis</name>
    <dbReference type="NCBI Taxonomy" id="152371"/>
    <lineage>
        <taxon>Eukaryota</taxon>
        <taxon>Viridiplantae</taxon>
        <taxon>Streptophyta</taxon>
        <taxon>Embryophyta</taxon>
        <taxon>Tracheophyta</taxon>
        <taxon>Spermatophyta</taxon>
        <taxon>Magnoliopsida</taxon>
        <taxon>Ranunculales</taxon>
        <taxon>Menispermaceae</taxon>
        <taxon>Menispermoideae</taxon>
        <taxon>Cissampelideae</taxon>
        <taxon>Stephania</taxon>
    </lineage>
</organism>
<gene>
    <name evidence="1" type="ORF">Syun_022891</name>
</gene>
<reference evidence="1 2" key="1">
    <citation type="submission" date="2024-01" db="EMBL/GenBank/DDBJ databases">
        <title>Genome assemblies of Stephania.</title>
        <authorList>
            <person name="Yang L."/>
        </authorList>
    </citation>
    <scope>NUCLEOTIDE SEQUENCE [LARGE SCALE GENOMIC DNA]</scope>
    <source>
        <strain evidence="1">YNDBR</strain>
        <tissue evidence="1">Leaf</tissue>
    </source>
</reference>
<protein>
    <submittedName>
        <fullName evidence="1">Uncharacterized protein</fullName>
    </submittedName>
</protein>
<evidence type="ECO:0000313" key="2">
    <source>
        <dbReference type="Proteomes" id="UP001420932"/>
    </source>
</evidence>
<dbReference type="AlphaFoldDB" id="A0AAP0FAB1"/>